<dbReference type="AlphaFoldDB" id="A0A402CBA5"/>
<dbReference type="SUPFAM" id="SSF109755">
    <property type="entry name" value="PhoU-like"/>
    <property type="match status" value="1"/>
</dbReference>
<dbReference type="Gene3D" id="1.20.58.220">
    <property type="entry name" value="Phosphate transport system protein phou homolog 2, domain 2"/>
    <property type="match status" value="1"/>
</dbReference>
<comment type="caution">
    <text evidence="1">The sequence shown here is derived from an EMBL/GenBank/DDBJ whole genome shotgun (WGS) entry which is preliminary data.</text>
</comment>
<keyword evidence="2" id="KW-1185">Reference proteome</keyword>
<accession>A0A402CBA5</accession>
<gene>
    <name evidence="1" type="ORF">Rhow_004565</name>
</gene>
<proteinExistence type="predicted"/>
<dbReference type="Proteomes" id="UP000287519">
    <property type="component" value="Unassembled WGS sequence"/>
</dbReference>
<dbReference type="InterPro" id="IPR038078">
    <property type="entry name" value="PhoU-like_sf"/>
</dbReference>
<dbReference type="EMBL" id="BHYM01000038">
    <property type="protein sequence ID" value="GCE40922.1"/>
    <property type="molecule type" value="Genomic_DNA"/>
</dbReference>
<evidence type="ECO:0000313" key="1">
    <source>
        <dbReference type="EMBL" id="GCE40922.1"/>
    </source>
</evidence>
<sequence length="39" mass="4515">MEAAIDVTLLGRFYERFSDHTVEIGHQVIFMETGKRDTT</sequence>
<reference evidence="1 2" key="1">
    <citation type="submission" date="2018-11" db="EMBL/GenBank/DDBJ databases">
        <title>Microbial catabolism of amino acid.</title>
        <authorList>
            <person name="Hibi M."/>
            <person name="Ogawa J."/>
        </authorList>
    </citation>
    <scope>NUCLEOTIDE SEQUENCE [LARGE SCALE GENOMIC DNA]</scope>
    <source>
        <strain evidence="1 2">C31-06</strain>
    </source>
</reference>
<evidence type="ECO:0000313" key="2">
    <source>
        <dbReference type="Proteomes" id="UP000287519"/>
    </source>
</evidence>
<name>A0A402CBA5_RHOWR</name>
<protein>
    <submittedName>
        <fullName evidence="1">Phosphate transport system regulatory protein PhoU</fullName>
    </submittedName>
</protein>
<organism evidence="1 2">
    <name type="scientific">Rhodococcus wratislaviensis</name>
    <name type="common">Tsukamurella wratislaviensis</name>
    <dbReference type="NCBI Taxonomy" id="44752"/>
    <lineage>
        <taxon>Bacteria</taxon>
        <taxon>Bacillati</taxon>
        <taxon>Actinomycetota</taxon>
        <taxon>Actinomycetes</taxon>
        <taxon>Mycobacteriales</taxon>
        <taxon>Nocardiaceae</taxon>
        <taxon>Rhodococcus</taxon>
    </lineage>
</organism>